<dbReference type="RefSeq" id="WP_255922493.1">
    <property type="nucleotide sequence ID" value="NZ_JANFNG010000022.1"/>
</dbReference>
<dbReference type="Proteomes" id="UP001057702">
    <property type="component" value="Unassembled WGS sequence"/>
</dbReference>
<reference evidence="1" key="1">
    <citation type="submission" date="2022-06" db="EMBL/GenBank/DDBJ databases">
        <title>Draft genome sequence of Streptomyces sp. RB6PN25 isolated from peat swamp forest in Thailand.</title>
        <authorList>
            <person name="Duangmal K."/>
            <person name="Klaysubun C."/>
        </authorList>
    </citation>
    <scope>NUCLEOTIDE SEQUENCE</scope>
    <source>
        <strain evidence="1">RB6PN25</strain>
    </source>
</reference>
<dbReference type="EMBL" id="JANFNG010000022">
    <property type="protein sequence ID" value="MCQ4083531.1"/>
    <property type="molecule type" value="Genomic_DNA"/>
</dbReference>
<comment type="caution">
    <text evidence="1">The sequence shown here is derived from an EMBL/GenBank/DDBJ whole genome shotgun (WGS) entry which is preliminary data.</text>
</comment>
<dbReference type="InterPro" id="IPR021109">
    <property type="entry name" value="Peptidase_aspartic_dom_sf"/>
</dbReference>
<accession>A0ABT1Q0T0</accession>
<evidence type="ECO:0000313" key="2">
    <source>
        <dbReference type="Proteomes" id="UP001057702"/>
    </source>
</evidence>
<keyword evidence="2" id="KW-1185">Reference proteome</keyword>
<protein>
    <recommendedName>
        <fullName evidence="3">Peptidase A1 domain-containing protein</fullName>
    </recommendedName>
</protein>
<name>A0ABT1Q0T0_9ACTN</name>
<evidence type="ECO:0000313" key="1">
    <source>
        <dbReference type="EMBL" id="MCQ4083531.1"/>
    </source>
</evidence>
<gene>
    <name evidence="1" type="ORF">NGB36_23770</name>
</gene>
<dbReference type="Gene3D" id="2.40.70.10">
    <property type="entry name" value="Acid Proteases"/>
    <property type="match status" value="1"/>
</dbReference>
<evidence type="ECO:0008006" key="3">
    <source>
        <dbReference type="Google" id="ProtNLM"/>
    </source>
</evidence>
<sequence>MQTRRALTAALTAAALALSLLLFIAIASTKPRVPASGGVSYTIPTLAGAANNLADGLDLAVNIGAGPNKSVEIDTGSLGLVVARSAIGPKAVDTGKKGYIEYTSSGKILSGEYFIASVTFQRPQAAVTTIPIRILGVTSSSCASGYHSCTPDDDINRIGMLGVGYSEYAKTDSPAPTAADNPFLQLTAMHDGIARPGYIITRNNVTLGLTPNERASFHTTRLAKALPPNGTGARIWSMPGCFAIPDYGDHAHCGSILFDTGISRMIVGLPAAERPTALATAIRNRTRIRIDIPSLTHPAFGYITSVGDPSEPIAPQGEPAASWAADTAFVNTGRELLAEYDYAYDAPSHRAGFRSDPE</sequence>
<organism evidence="1 2">
    <name type="scientific">Streptomyces humicola</name>
    <dbReference type="NCBI Taxonomy" id="2953240"/>
    <lineage>
        <taxon>Bacteria</taxon>
        <taxon>Bacillati</taxon>
        <taxon>Actinomycetota</taxon>
        <taxon>Actinomycetes</taxon>
        <taxon>Kitasatosporales</taxon>
        <taxon>Streptomycetaceae</taxon>
        <taxon>Streptomyces</taxon>
    </lineage>
</organism>
<proteinExistence type="predicted"/>